<dbReference type="STRING" id="1423782.FD32_GL001645"/>
<dbReference type="EMBL" id="AZGM01000037">
    <property type="protein sequence ID" value="KRM28759.1"/>
    <property type="molecule type" value="Genomic_DNA"/>
</dbReference>
<dbReference type="PROSITE" id="PS00065">
    <property type="entry name" value="D_2_HYDROXYACID_DH_1"/>
    <property type="match status" value="1"/>
</dbReference>
<dbReference type="SUPFAM" id="SSF51735">
    <property type="entry name" value="NAD(P)-binding Rossmann-fold domains"/>
    <property type="match status" value="1"/>
</dbReference>
<organism evidence="6 7">
    <name type="scientific">Limosilactobacillus panis DSM 6035</name>
    <dbReference type="NCBI Taxonomy" id="1423782"/>
    <lineage>
        <taxon>Bacteria</taxon>
        <taxon>Bacillati</taxon>
        <taxon>Bacillota</taxon>
        <taxon>Bacilli</taxon>
        <taxon>Lactobacillales</taxon>
        <taxon>Lactobacillaceae</taxon>
        <taxon>Limosilactobacillus</taxon>
    </lineage>
</organism>
<keyword evidence="7" id="KW-1185">Reference proteome</keyword>
<reference evidence="6 7" key="1">
    <citation type="journal article" date="2015" name="Genome Announc.">
        <title>Expanding the biotechnology potential of lactobacilli through comparative genomics of 213 strains and associated genera.</title>
        <authorList>
            <person name="Sun Z."/>
            <person name="Harris H.M."/>
            <person name="McCann A."/>
            <person name="Guo C."/>
            <person name="Argimon S."/>
            <person name="Zhang W."/>
            <person name="Yang X."/>
            <person name="Jeffery I.B."/>
            <person name="Cooney J.C."/>
            <person name="Kagawa T.F."/>
            <person name="Liu W."/>
            <person name="Song Y."/>
            <person name="Salvetti E."/>
            <person name="Wrobel A."/>
            <person name="Rasinkangas P."/>
            <person name="Parkhill J."/>
            <person name="Rea M.C."/>
            <person name="O'Sullivan O."/>
            <person name="Ritari J."/>
            <person name="Douillard F.P."/>
            <person name="Paul Ross R."/>
            <person name="Yang R."/>
            <person name="Briner A.E."/>
            <person name="Felis G.E."/>
            <person name="de Vos W.M."/>
            <person name="Barrangou R."/>
            <person name="Klaenhammer T.R."/>
            <person name="Caufield P.W."/>
            <person name="Cui Y."/>
            <person name="Zhang H."/>
            <person name="O'Toole P.W."/>
        </authorList>
    </citation>
    <scope>NUCLEOTIDE SEQUENCE [LARGE SCALE GENOMIC DNA]</scope>
    <source>
        <strain evidence="6 7">DSM 6035</strain>
    </source>
</reference>
<dbReference type="Pfam" id="PF00389">
    <property type="entry name" value="2-Hacid_dh"/>
    <property type="match status" value="1"/>
</dbReference>
<dbReference type="PATRIC" id="fig|1423782.4.peg.1711"/>
<dbReference type="InterPro" id="IPR006139">
    <property type="entry name" value="D-isomer_2_OHA_DH_cat_dom"/>
</dbReference>
<dbReference type="InterPro" id="IPR036291">
    <property type="entry name" value="NAD(P)-bd_dom_sf"/>
</dbReference>
<evidence type="ECO:0000313" key="7">
    <source>
        <dbReference type="Proteomes" id="UP000051412"/>
    </source>
</evidence>
<dbReference type="CDD" id="cd12186">
    <property type="entry name" value="LDH"/>
    <property type="match status" value="1"/>
</dbReference>
<dbReference type="InterPro" id="IPR029752">
    <property type="entry name" value="D-isomer_DH_CS1"/>
</dbReference>
<dbReference type="PANTHER" id="PTHR43026:SF1">
    <property type="entry name" value="2-HYDROXYACID DEHYDROGENASE HOMOLOG 1-RELATED"/>
    <property type="match status" value="1"/>
</dbReference>
<comment type="similarity">
    <text evidence="1 3">Belongs to the D-isomer specific 2-hydroxyacid dehydrogenase family.</text>
</comment>
<accession>A0A0R1XF62</accession>
<evidence type="ECO:0000313" key="6">
    <source>
        <dbReference type="EMBL" id="KRM28759.1"/>
    </source>
</evidence>
<dbReference type="PANTHER" id="PTHR43026">
    <property type="entry name" value="2-HYDROXYACID DEHYDROGENASE HOMOLOG 1-RELATED"/>
    <property type="match status" value="1"/>
</dbReference>
<dbReference type="InterPro" id="IPR006140">
    <property type="entry name" value="D-isomer_DH_NAD-bd"/>
</dbReference>
<gene>
    <name evidence="6" type="ORF">FD32_GL001645</name>
</gene>
<evidence type="ECO:0000259" key="5">
    <source>
        <dbReference type="Pfam" id="PF02826"/>
    </source>
</evidence>
<comment type="caution">
    <text evidence="6">The sequence shown here is derived from an EMBL/GenBank/DDBJ whole genome shotgun (WGS) entry which is preliminary data.</text>
</comment>
<proteinExistence type="inferred from homology"/>
<evidence type="ECO:0000256" key="3">
    <source>
        <dbReference type="RuleBase" id="RU003719"/>
    </source>
</evidence>
<dbReference type="Pfam" id="PF02826">
    <property type="entry name" value="2-Hacid_dh_C"/>
    <property type="match status" value="1"/>
</dbReference>
<evidence type="ECO:0000259" key="4">
    <source>
        <dbReference type="Pfam" id="PF00389"/>
    </source>
</evidence>
<dbReference type="GO" id="GO:0051287">
    <property type="term" value="F:NAD binding"/>
    <property type="evidence" value="ECO:0007669"/>
    <property type="project" value="InterPro"/>
</dbReference>
<evidence type="ECO:0000256" key="2">
    <source>
        <dbReference type="ARBA" id="ARBA00023027"/>
    </source>
</evidence>
<dbReference type="SUPFAM" id="SSF52283">
    <property type="entry name" value="Formate/glycerate dehydrogenase catalytic domain-like"/>
    <property type="match status" value="1"/>
</dbReference>
<dbReference type="Proteomes" id="UP000051412">
    <property type="component" value="Unassembled WGS sequence"/>
</dbReference>
<dbReference type="Gene3D" id="3.40.50.720">
    <property type="entry name" value="NAD(P)-binding Rossmann-like Domain"/>
    <property type="match status" value="2"/>
</dbReference>
<dbReference type="OrthoDB" id="9805416at2"/>
<keyword evidence="2" id="KW-0520">NAD</keyword>
<dbReference type="GO" id="GO:0008720">
    <property type="term" value="F:D-lactate dehydrogenase (NAD+) activity"/>
    <property type="evidence" value="ECO:0007669"/>
    <property type="project" value="TreeGrafter"/>
</dbReference>
<sequence length="333" mass="36637">MTKILMTSVRDDEQTAIKAFEKEHNVDITTTPKLIDDAVDMTAGMDGLVIQQRSKVDPAVYPKLKANGLKQIATRTAGFDMVDIQKAHENGLIVTNVPAYSPRSVAEHALMQIFRLLRKSYRFDSQVAQNDFRWFSDEQALEIHTATIGIIGVGRIGGTLAKLLNALGAHVLGFDVKPREEMKGTVDYVSKEELLKQSDVISLHVDLNPTSTGLITAKDMALMKPTAGLVNASRGPVVVTADLIDALKKKEIAAAALDTFEGEQKVVMTDRREKGLDDVPLIKELHEMDNVILTPHIAFFTNLAVKNMVDFSLEDVLTVLAGKKSPHEVQPEK</sequence>
<dbReference type="InterPro" id="IPR058205">
    <property type="entry name" value="D-LDH-like"/>
</dbReference>
<dbReference type="AlphaFoldDB" id="A0A0R1XF62"/>
<evidence type="ECO:0000256" key="1">
    <source>
        <dbReference type="ARBA" id="ARBA00005854"/>
    </source>
</evidence>
<dbReference type="RefSeq" id="WP_056962099.1">
    <property type="nucleotide sequence ID" value="NZ_AZGM01000037.1"/>
</dbReference>
<keyword evidence="3" id="KW-0560">Oxidoreductase</keyword>
<protein>
    <submittedName>
        <fullName evidence="6">D-lactate dehydrogenase</fullName>
    </submittedName>
</protein>
<feature type="domain" description="D-isomer specific 2-hydroxyacid dehydrogenase catalytic" evidence="4">
    <location>
        <begin position="13"/>
        <end position="329"/>
    </location>
</feature>
<feature type="domain" description="D-isomer specific 2-hydroxyacid dehydrogenase NAD-binding" evidence="5">
    <location>
        <begin position="110"/>
        <end position="298"/>
    </location>
</feature>
<name>A0A0R1XF62_9LACO</name>